<dbReference type="Proteomes" id="UP000215256">
    <property type="component" value="Plasmid unnamed1"/>
</dbReference>
<protein>
    <submittedName>
        <fullName evidence="1">Uncharacterized protein</fullName>
    </submittedName>
</protein>
<dbReference type="EMBL" id="CP022605">
    <property type="protein sequence ID" value="ASV88475.1"/>
    <property type="molecule type" value="Genomic_DNA"/>
</dbReference>
<reference evidence="1 2" key="1">
    <citation type="submission" date="2017-07" db="EMBL/GenBank/DDBJ databases">
        <title>Phylogenetic study on the rhizospheric bacterium Ochrobactrum sp. A44.</title>
        <authorList>
            <person name="Krzyzanowska D.M."/>
            <person name="Ossowicki A."/>
            <person name="Rajewska M."/>
            <person name="Maciag T."/>
            <person name="Kaczynski Z."/>
            <person name="Czerwicka M."/>
            <person name="Jafra S."/>
        </authorList>
    </citation>
    <scope>NUCLEOTIDE SEQUENCE [LARGE SCALE GENOMIC DNA]</scope>
    <source>
        <strain evidence="1 2">A44</strain>
        <plasmid evidence="1 2">unnamed1</plasmid>
    </source>
</reference>
<proteinExistence type="predicted"/>
<geneLocation type="plasmid" evidence="1 2">
    <name>unnamed1</name>
</geneLocation>
<sequence length="40" mass="4396">MRLGRHGATPFVQHSCNADAPAKMLLAHNWQWSVPSPAVI</sequence>
<gene>
    <name evidence="1" type="ORF">CES85_3395</name>
</gene>
<dbReference type="AlphaFoldDB" id="A0A248UP20"/>
<evidence type="ECO:0000313" key="2">
    <source>
        <dbReference type="Proteomes" id="UP000215256"/>
    </source>
</evidence>
<organism evidence="1 2">
    <name type="scientific">Ochrobactrum quorumnocens</name>
    <dbReference type="NCBI Taxonomy" id="271865"/>
    <lineage>
        <taxon>Bacteria</taxon>
        <taxon>Pseudomonadati</taxon>
        <taxon>Pseudomonadota</taxon>
        <taxon>Alphaproteobacteria</taxon>
        <taxon>Hyphomicrobiales</taxon>
        <taxon>Brucellaceae</taxon>
        <taxon>Brucella/Ochrobactrum group</taxon>
        <taxon>Ochrobactrum</taxon>
    </lineage>
</organism>
<evidence type="ECO:0000313" key="1">
    <source>
        <dbReference type="EMBL" id="ASV88475.1"/>
    </source>
</evidence>
<name>A0A248UP20_9HYPH</name>
<keyword evidence="1" id="KW-0614">Plasmid</keyword>
<dbReference type="KEGG" id="och:CES85_3395"/>
<accession>A0A248UP20</accession>